<feature type="signal peptide" evidence="1">
    <location>
        <begin position="1"/>
        <end position="23"/>
    </location>
</feature>
<dbReference type="EMBL" id="CP078145">
    <property type="protein sequence ID" value="QXN93491.1"/>
    <property type="molecule type" value="Genomic_DNA"/>
</dbReference>
<keyword evidence="1" id="KW-0732">Signal</keyword>
<keyword evidence="4" id="KW-1185">Reference proteome</keyword>
<dbReference type="InterPro" id="IPR053140">
    <property type="entry name" value="GDSL_Rv0518-like"/>
</dbReference>
<gene>
    <name evidence="3" type="ORF">KV110_10640</name>
</gene>
<dbReference type="CDD" id="cd01830">
    <property type="entry name" value="XynE_like"/>
    <property type="match status" value="1"/>
</dbReference>
<name>A0ABX8RW48_NOCIO</name>
<dbReference type="PANTHER" id="PTHR43784">
    <property type="entry name" value="GDSL-LIKE LIPASE/ACYLHYDROLASE, PUTATIVE (AFU_ORTHOLOGUE AFUA_2G00820)-RELATED"/>
    <property type="match status" value="1"/>
</dbReference>
<evidence type="ECO:0000259" key="2">
    <source>
        <dbReference type="Pfam" id="PF13472"/>
    </source>
</evidence>
<dbReference type="Proteomes" id="UP000694257">
    <property type="component" value="Chromosome"/>
</dbReference>
<feature type="domain" description="SGNH hydrolase-type esterase" evidence="2">
    <location>
        <begin position="204"/>
        <end position="399"/>
    </location>
</feature>
<reference evidence="3 4" key="1">
    <citation type="submission" date="2021-07" db="EMBL/GenBank/DDBJ databases">
        <title>Whole Genome Sequence of Nocardia Iowensis.</title>
        <authorList>
            <person name="Lamm A."/>
            <person name="Collins-Fairclough A.M."/>
            <person name="Bunk B."/>
            <person name="Sproer C."/>
        </authorList>
    </citation>
    <scope>NUCLEOTIDE SEQUENCE [LARGE SCALE GENOMIC DNA]</scope>
    <source>
        <strain evidence="3 4">NRRL 5646</strain>
    </source>
</reference>
<keyword evidence="3" id="KW-0378">Hydrolase</keyword>
<evidence type="ECO:0000256" key="1">
    <source>
        <dbReference type="SAM" id="SignalP"/>
    </source>
</evidence>
<feature type="chain" id="PRO_5045305152" evidence="1">
    <location>
        <begin position="24"/>
        <end position="410"/>
    </location>
</feature>
<dbReference type="Pfam" id="PF13472">
    <property type="entry name" value="Lipase_GDSL_2"/>
    <property type="match status" value="1"/>
</dbReference>
<dbReference type="PANTHER" id="PTHR43784:SF2">
    <property type="entry name" value="GDSL-LIKE LIPASE_ACYLHYDROLASE, PUTATIVE (AFU_ORTHOLOGUE AFUA_2G00820)-RELATED"/>
    <property type="match status" value="1"/>
</dbReference>
<evidence type="ECO:0000313" key="4">
    <source>
        <dbReference type="Proteomes" id="UP000694257"/>
    </source>
</evidence>
<protein>
    <submittedName>
        <fullName evidence="3">SGNH/GDSL hydrolase family protein</fullName>
    </submittedName>
</protein>
<accession>A0ABX8RW48</accession>
<organism evidence="3 4">
    <name type="scientific">Nocardia iowensis</name>
    <dbReference type="NCBI Taxonomy" id="204891"/>
    <lineage>
        <taxon>Bacteria</taxon>
        <taxon>Bacillati</taxon>
        <taxon>Actinomycetota</taxon>
        <taxon>Actinomycetes</taxon>
        <taxon>Mycobacteriales</taxon>
        <taxon>Nocardiaceae</taxon>
        <taxon>Nocardia</taxon>
    </lineage>
</organism>
<sequence>MRKQIVAAAVMATLLGSSGVAVAAPAQGWEAVWATATMRAGKNYTPNWSEEGFADHTVRQVIRVTSGGPALRLRLSNAYGTQPLQVTGLTIARTASGAAIQPETMQHLAVGLNRSFVIAPGSEIVTDPAIFPVAPLDSLTITMYFAQPTGPSTYHAQAMGTSYRGYGDHRADATADAFTETSVSYYYLSAIETVALPRQSGVALFGDSITDGYGATPDARNTYPDELAEQLTAQGTPRPLLNLGIGGNRVTVDSPTLGDSALSRFRRDALEQPGVGTVVILEGINDIGLGGGQDRNGAPQAQVSAEQLIAGHRSLIQQARAAGVRVIGATLPPFQGSRYYTEEREARRQAVNAWIRTSGEYDALVDLDTALADPADPRRLDPRFDAGDHLHLNDIGYAAMAAATQRQLQA</sequence>
<evidence type="ECO:0000313" key="3">
    <source>
        <dbReference type="EMBL" id="QXN93491.1"/>
    </source>
</evidence>
<proteinExistence type="predicted"/>
<dbReference type="GO" id="GO:0016787">
    <property type="term" value="F:hydrolase activity"/>
    <property type="evidence" value="ECO:0007669"/>
    <property type="project" value="UniProtKB-KW"/>
</dbReference>
<dbReference type="RefSeq" id="WP_218475536.1">
    <property type="nucleotide sequence ID" value="NZ_BAABJN010000001.1"/>
</dbReference>
<dbReference type="InterPro" id="IPR013830">
    <property type="entry name" value="SGNH_hydro"/>
</dbReference>